<dbReference type="Gene3D" id="3.30.420.10">
    <property type="entry name" value="Ribonuclease H-like superfamily/Ribonuclease H"/>
    <property type="match status" value="1"/>
</dbReference>
<dbReference type="OrthoDB" id="18193at2759"/>
<dbReference type="InterPro" id="IPR012337">
    <property type="entry name" value="RNaseH-like_sf"/>
</dbReference>
<dbReference type="PANTHER" id="PTHR47765">
    <property type="entry name" value="3'-5' EXONUCLEASE DOMAIN-CONTAINING PROTEIN"/>
    <property type="match status" value="1"/>
</dbReference>
<dbReference type="AlphaFoldDB" id="A0A3P6NAS2"/>
<dbReference type="InterPro" id="IPR052408">
    <property type="entry name" value="Exonuclease_MUT-7-like"/>
</dbReference>
<dbReference type="InterPro" id="IPR002562">
    <property type="entry name" value="3'-5'_exonuclease_dom"/>
</dbReference>
<keyword evidence="4" id="KW-1185">Reference proteome</keyword>
<evidence type="ECO:0000259" key="2">
    <source>
        <dbReference type="Pfam" id="PF01612"/>
    </source>
</evidence>
<dbReference type="GO" id="GO:0006139">
    <property type="term" value="P:nucleobase-containing compound metabolic process"/>
    <property type="evidence" value="ECO:0007669"/>
    <property type="project" value="InterPro"/>
</dbReference>
<dbReference type="SUPFAM" id="SSF53098">
    <property type="entry name" value="Ribonuclease H-like"/>
    <property type="match status" value="1"/>
</dbReference>
<keyword evidence="1" id="KW-1133">Transmembrane helix</keyword>
<dbReference type="PANTHER" id="PTHR47765:SF2">
    <property type="entry name" value="EXONUCLEASE MUT-7 HOMOLOG"/>
    <property type="match status" value="1"/>
</dbReference>
<feature type="transmembrane region" description="Helical" evidence="1">
    <location>
        <begin position="208"/>
        <end position="230"/>
    </location>
</feature>
<evidence type="ECO:0000313" key="3">
    <source>
        <dbReference type="EMBL" id="VDK19519.1"/>
    </source>
</evidence>
<feature type="domain" description="3'-5' exonuclease" evidence="2">
    <location>
        <begin position="75"/>
        <end position="191"/>
    </location>
</feature>
<sequence>MQRYMVKYLNRVGRQDDAIRWVVYCKMDKRDVPYSVQELLTETKIREAEDKISKMRKCSRDPVSVNLFENHPVLMVDTVAGLLELIPVLDQATIVGIDSEWKPMFMSTVEKVALLQISIHTCSYLVDVIKLEQEVSQEQWTEFFEALFCRESNIKLGFDFANDMRVLKTSFPFLESMQPNMKNVICVMKLAISLMSENPTLLSLPEGILMHFFNFCFFVVFIFLLSAIFISHSCMMLLKTVW</sequence>
<keyword evidence="1" id="KW-0472">Membrane</keyword>
<dbReference type="GO" id="GO:0008408">
    <property type="term" value="F:3'-5' exonuclease activity"/>
    <property type="evidence" value="ECO:0007669"/>
    <property type="project" value="InterPro"/>
</dbReference>
<evidence type="ECO:0000313" key="4">
    <source>
        <dbReference type="Proteomes" id="UP000267096"/>
    </source>
</evidence>
<keyword evidence="1" id="KW-0812">Transmembrane</keyword>
<dbReference type="InterPro" id="IPR036397">
    <property type="entry name" value="RNaseH_sf"/>
</dbReference>
<protein>
    <recommendedName>
        <fullName evidence="2">3'-5' exonuclease domain-containing protein</fullName>
    </recommendedName>
</protein>
<organism evidence="3 4">
    <name type="scientific">Anisakis simplex</name>
    <name type="common">Herring worm</name>
    <dbReference type="NCBI Taxonomy" id="6269"/>
    <lineage>
        <taxon>Eukaryota</taxon>
        <taxon>Metazoa</taxon>
        <taxon>Ecdysozoa</taxon>
        <taxon>Nematoda</taxon>
        <taxon>Chromadorea</taxon>
        <taxon>Rhabditida</taxon>
        <taxon>Spirurina</taxon>
        <taxon>Ascaridomorpha</taxon>
        <taxon>Ascaridoidea</taxon>
        <taxon>Anisakidae</taxon>
        <taxon>Anisakis</taxon>
        <taxon>Anisakis simplex complex</taxon>
    </lineage>
</organism>
<evidence type="ECO:0000256" key="1">
    <source>
        <dbReference type="SAM" id="Phobius"/>
    </source>
</evidence>
<dbReference type="Proteomes" id="UP000267096">
    <property type="component" value="Unassembled WGS sequence"/>
</dbReference>
<dbReference type="Pfam" id="PF01612">
    <property type="entry name" value="DNA_pol_A_exo1"/>
    <property type="match status" value="1"/>
</dbReference>
<name>A0A3P6NAS2_ANISI</name>
<accession>A0A3P6NAS2</accession>
<dbReference type="GO" id="GO:0003676">
    <property type="term" value="F:nucleic acid binding"/>
    <property type="evidence" value="ECO:0007669"/>
    <property type="project" value="InterPro"/>
</dbReference>
<reference evidence="3 4" key="1">
    <citation type="submission" date="2018-11" db="EMBL/GenBank/DDBJ databases">
        <authorList>
            <consortium name="Pathogen Informatics"/>
        </authorList>
    </citation>
    <scope>NUCLEOTIDE SEQUENCE [LARGE SCALE GENOMIC DNA]</scope>
</reference>
<proteinExistence type="predicted"/>
<gene>
    <name evidence="3" type="ORF">ASIM_LOCUS1990</name>
</gene>
<dbReference type="EMBL" id="UYRR01002439">
    <property type="protein sequence ID" value="VDK19519.1"/>
    <property type="molecule type" value="Genomic_DNA"/>
</dbReference>